<evidence type="ECO:0000313" key="2">
    <source>
        <dbReference type="Proteomes" id="UP000198506"/>
    </source>
</evidence>
<dbReference type="RefSeq" id="WP_143103014.1">
    <property type="nucleotide sequence ID" value="NZ_FOZN01000002.1"/>
</dbReference>
<keyword evidence="2" id="KW-1185">Reference proteome</keyword>
<gene>
    <name evidence="1" type="ORF">SAMN04487783_0836</name>
</gene>
<dbReference type="InterPro" id="IPR021202">
    <property type="entry name" value="Rv3654c-like"/>
</dbReference>
<evidence type="ECO:0000313" key="1">
    <source>
        <dbReference type="EMBL" id="SFS06498.1"/>
    </source>
</evidence>
<dbReference type="GO" id="GO:0004386">
    <property type="term" value="F:helicase activity"/>
    <property type="evidence" value="ECO:0007669"/>
    <property type="project" value="UniProtKB-KW"/>
</dbReference>
<keyword evidence="1" id="KW-0547">Nucleotide-binding</keyword>
<dbReference type="NCBIfam" id="TIGR03816">
    <property type="entry name" value="tadE_like_DECH"/>
    <property type="match status" value="1"/>
</dbReference>
<keyword evidence="1" id="KW-0067">ATP-binding</keyword>
<accession>A0AA94HM07</accession>
<dbReference type="AlphaFoldDB" id="A0AA94HM07"/>
<dbReference type="EMBL" id="FOZN01000002">
    <property type="protein sequence ID" value="SFS06498.1"/>
    <property type="molecule type" value="Genomic_DNA"/>
</dbReference>
<name>A0AA94HM07_9MICO</name>
<proteinExistence type="predicted"/>
<keyword evidence="1" id="KW-0378">Hydrolase</keyword>
<protein>
    <submittedName>
        <fullName evidence="1">Helicase/secretion neighborhood TadE-like protein</fullName>
    </submittedName>
</protein>
<keyword evidence="1" id="KW-0347">Helicase</keyword>
<reference evidence="1 2" key="1">
    <citation type="submission" date="2016-10" db="EMBL/GenBank/DDBJ databases">
        <authorList>
            <person name="Varghese N."/>
            <person name="Submissions S."/>
        </authorList>
    </citation>
    <scope>NUCLEOTIDE SEQUENCE [LARGE SCALE GENOMIC DNA]</scope>
    <source>
        <strain evidence="1 2">IAM 15147</strain>
    </source>
</reference>
<organism evidence="1 2">
    <name type="scientific">Agrococcus baldri</name>
    <dbReference type="NCBI Taxonomy" id="153730"/>
    <lineage>
        <taxon>Bacteria</taxon>
        <taxon>Bacillati</taxon>
        <taxon>Actinomycetota</taxon>
        <taxon>Actinomycetes</taxon>
        <taxon>Micrococcales</taxon>
        <taxon>Microbacteriaceae</taxon>
        <taxon>Agrococcus</taxon>
    </lineage>
</organism>
<dbReference type="Proteomes" id="UP000198506">
    <property type="component" value="Unassembled WGS sequence"/>
</dbReference>
<comment type="caution">
    <text evidence="1">The sequence shown here is derived from an EMBL/GenBank/DDBJ whole genome shotgun (WGS) entry which is preliminary data.</text>
</comment>
<sequence length="154" mass="14995">MASERGAGASLALAVATVALLLAMLVVGAGTAAIAQARAAAAADAAVLAAADALAGYADGSPCGLAQTVATASGAGLADCQIDGLEARVTATVPVGPLTASVTARAGPPPWRSTQMRPSAASERGACGCERAMTPCVQCRIVARSGRHPLSIEQ</sequence>